<gene>
    <name evidence="5" type="ORF">H5410_061273</name>
</gene>
<protein>
    <recommendedName>
        <fullName evidence="4">Ubiquitin-like protease family profile domain-containing protein</fullName>
    </recommendedName>
</protein>
<name>A0A9J5W791_SOLCO</name>
<dbReference type="InterPro" id="IPR003653">
    <property type="entry name" value="Peptidase_C48_C"/>
</dbReference>
<dbReference type="SUPFAM" id="SSF54001">
    <property type="entry name" value="Cysteine proteinases"/>
    <property type="match status" value="1"/>
</dbReference>
<keyword evidence="2" id="KW-0645">Protease</keyword>
<dbReference type="GO" id="GO:0008234">
    <property type="term" value="F:cysteine-type peptidase activity"/>
    <property type="evidence" value="ECO:0007669"/>
    <property type="project" value="InterPro"/>
</dbReference>
<organism evidence="5 6">
    <name type="scientific">Solanum commersonii</name>
    <name type="common">Commerson's wild potato</name>
    <name type="synonym">Commerson's nightshade</name>
    <dbReference type="NCBI Taxonomy" id="4109"/>
    <lineage>
        <taxon>Eukaryota</taxon>
        <taxon>Viridiplantae</taxon>
        <taxon>Streptophyta</taxon>
        <taxon>Embryophyta</taxon>
        <taxon>Tracheophyta</taxon>
        <taxon>Spermatophyta</taxon>
        <taxon>Magnoliopsida</taxon>
        <taxon>eudicotyledons</taxon>
        <taxon>Gunneridae</taxon>
        <taxon>Pentapetalae</taxon>
        <taxon>asterids</taxon>
        <taxon>lamiids</taxon>
        <taxon>Solanales</taxon>
        <taxon>Solanaceae</taxon>
        <taxon>Solanoideae</taxon>
        <taxon>Solaneae</taxon>
        <taxon>Solanum</taxon>
    </lineage>
</organism>
<proteinExistence type="inferred from homology"/>
<dbReference type="PROSITE" id="PS50600">
    <property type="entry name" value="ULP_PROTEASE"/>
    <property type="match status" value="1"/>
</dbReference>
<feature type="domain" description="Ubiquitin-like protease family profile" evidence="4">
    <location>
        <begin position="1"/>
        <end position="129"/>
    </location>
</feature>
<comment type="caution">
    <text evidence="5">The sequence shown here is derived from an EMBL/GenBank/DDBJ whole genome shotgun (WGS) entry which is preliminary data.</text>
</comment>
<dbReference type="Proteomes" id="UP000824120">
    <property type="component" value="Chromosome 12"/>
</dbReference>
<dbReference type="Pfam" id="PF02902">
    <property type="entry name" value="Peptidase_C48"/>
    <property type="match status" value="1"/>
</dbReference>
<reference evidence="5 6" key="1">
    <citation type="submission" date="2020-09" db="EMBL/GenBank/DDBJ databases">
        <title>De no assembly of potato wild relative species, Solanum commersonii.</title>
        <authorList>
            <person name="Cho K."/>
        </authorList>
    </citation>
    <scope>NUCLEOTIDE SEQUENCE [LARGE SCALE GENOMIC DNA]</scope>
    <source>
        <strain evidence="5">LZ3.2</strain>
        <tissue evidence="5">Leaf</tissue>
    </source>
</reference>
<evidence type="ECO:0000313" key="5">
    <source>
        <dbReference type="EMBL" id="KAG5571507.1"/>
    </source>
</evidence>
<evidence type="ECO:0000256" key="3">
    <source>
        <dbReference type="ARBA" id="ARBA00022801"/>
    </source>
</evidence>
<evidence type="ECO:0000256" key="1">
    <source>
        <dbReference type="ARBA" id="ARBA00005234"/>
    </source>
</evidence>
<accession>A0A9J5W791</accession>
<keyword evidence="6" id="KW-1185">Reference proteome</keyword>
<dbReference type="Gene3D" id="3.40.395.10">
    <property type="entry name" value="Adenoviral Proteinase, Chain A"/>
    <property type="match status" value="1"/>
</dbReference>
<dbReference type="PANTHER" id="PTHR31470:SF40">
    <property type="entry name" value="UBIQUITIN-LIKE PROTEASE FAMILY PROFILE DOMAIN-CONTAINING PROTEIN"/>
    <property type="match status" value="1"/>
</dbReference>
<dbReference type="GO" id="GO:0006508">
    <property type="term" value="P:proteolysis"/>
    <property type="evidence" value="ECO:0007669"/>
    <property type="project" value="UniProtKB-KW"/>
</dbReference>
<dbReference type="EMBL" id="JACXVP010000012">
    <property type="protein sequence ID" value="KAG5571507.1"/>
    <property type="molecule type" value="Genomic_DNA"/>
</dbReference>
<evidence type="ECO:0000259" key="4">
    <source>
        <dbReference type="PROSITE" id="PS50600"/>
    </source>
</evidence>
<dbReference type="InterPro" id="IPR038765">
    <property type="entry name" value="Papain-like_cys_pep_sf"/>
</dbReference>
<evidence type="ECO:0000313" key="6">
    <source>
        <dbReference type="Proteomes" id="UP000824120"/>
    </source>
</evidence>
<dbReference type="PANTHER" id="PTHR31470">
    <property type="entry name" value="CYSTEINE PROTEINASES SUPERFAMILY PROTEIN-RELATED-RELATED"/>
    <property type="match status" value="1"/>
</dbReference>
<evidence type="ECO:0000256" key="2">
    <source>
        <dbReference type="ARBA" id="ARBA00022670"/>
    </source>
</evidence>
<comment type="similarity">
    <text evidence="1">Belongs to the peptidase C48 family.</text>
</comment>
<sequence>MFGKYIFEPMRSHLRIHVTLSWFTVDNILIPINVKERLHCVLIVVCFNKCCIMVYDSLRNAIHNSYVLIEIKNICTTYTDKGLDVLSHPKYRFRIDFDSFDIVYVNDIPQQPQGSMDYGVYISAYAEFLGDGNGILAGPFDPYFMLSRYVTLL</sequence>
<dbReference type="OrthoDB" id="1305350at2759"/>
<dbReference type="AlphaFoldDB" id="A0A9J5W791"/>
<keyword evidence="3" id="KW-0378">Hydrolase</keyword>